<evidence type="ECO:0000313" key="9">
    <source>
        <dbReference type="EMBL" id="CUX96760.1"/>
    </source>
</evidence>
<evidence type="ECO:0000313" key="10">
    <source>
        <dbReference type="Proteomes" id="UP000095322"/>
    </source>
</evidence>
<organism evidence="9 10">
    <name type="scientific">Candidatus Doolittlea endobia</name>
    <dbReference type="NCBI Taxonomy" id="1778262"/>
    <lineage>
        <taxon>Bacteria</taxon>
        <taxon>Pseudomonadati</taxon>
        <taxon>Pseudomonadota</taxon>
        <taxon>Gammaproteobacteria</taxon>
        <taxon>Enterobacterales</taxon>
        <taxon>Enterobacteriaceae</taxon>
        <taxon>Candidatus Doolittlea</taxon>
    </lineage>
</organism>
<dbReference type="Pfam" id="PF03602">
    <property type="entry name" value="Cons_hypoth95"/>
    <property type="match status" value="1"/>
</dbReference>
<dbReference type="STRING" id="1778262.MHIR_DE00507"/>
<keyword evidence="8" id="KW-0949">S-adenosyl-L-methionine</keyword>
<protein>
    <recommendedName>
        <fullName evidence="4 8">Ribosomal RNA small subunit methyltransferase D</fullName>
        <ecNumber evidence="3 8">2.1.1.171</ecNumber>
    </recommendedName>
</protein>
<evidence type="ECO:0000256" key="8">
    <source>
        <dbReference type="PIRNR" id="PIRNR004553"/>
    </source>
</evidence>
<keyword evidence="6 8" id="KW-0808">Transferase</keyword>
<evidence type="ECO:0000256" key="1">
    <source>
        <dbReference type="ARBA" id="ARBA00002649"/>
    </source>
</evidence>
<name>A0A143WST5_9ENTR</name>
<dbReference type="PANTHER" id="PTHR43542">
    <property type="entry name" value="METHYLTRANSFERASE"/>
    <property type="match status" value="1"/>
</dbReference>
<dbReference type="EC" id="2.1.1.171" evidence="3 8"/>
<proteinExistence type="inferred from homology"/>
<dbReference type="SUPFAM" id="SSF53335">
    <property type="entry name" value="S-adenosyl-L-methionine-dependent methyltransferases"/>
    <property type="match status" value="1"/>
</dbReference>
<dbReference type="KEGG" id="den:MHIR_DE00507"/>
<dbReference type="InterPro" id="IPR029063">
    <property type="entry name" value="SAM-dependent_MTases_sf"/>
</dbReference>
<gene>
    <name evidence="9" type="primary">rsmD</name>
    <name evidence="9" type="ORF">MHIR_DE00507</name>
</gene>
<keyword evidence="8" id="KW-0698">rRNA processing</keyword>
<dbReference type="EMBL" id="LN999833">
    <property type="protein sequence ID" value="CUX96760.1"/>
    <property type="molecule type" value="Genomic_DNA"/>
</dbReference>
<dbReference type="Gene3D" id="3.40.50.150">
    <property type="entry name" value="Vaccinia Virus protein VP39"/>
    <property type="match status" value="1"/>
</dbReference>
<evidence type="ECO:0000256" key="7">
    <source>
        <dbReference type="ARBA" id="ARBA00048326"/>
    </source>
</evidence>
<evidence type="ECO:0000256" key="2">
    <source>
        <dbReference type="ARBA" id="ARBA00005269"/>
    </source>
</evidence>
<dbReference type="PATRIC" id="fig|1778262.3.peg.934"/>
<dbReference type="GO" id="GO:0052913">
    <property type="term" value="F:16S rRNA (guanine(966)-N(2))-methyltransferase activity"/>
    <property type="evidence" value="ECO:0007669"/>
    <property type="project" value="UniProtKB-EC"/>
</dbReference>
<dbReference type="CDD" id="cd02440">
    <property type="entry name" value="AdoMet_MTases"/>
    <property type="match status" value="1"/>
</dbReference>
<keyword evidence="5 8" id="KW-0489">Methyltransferase</keyword>
<comment type="similarity">
    <text evidence="2 8">Belongs to the methyltransferase superfamily. RsmD family.</text>
</comment>
<dbReference type="InterPro" id="IPR002052">
    <property type="entry name" value="DNA_methylase_N6_adenine_CS"/>
</dbReference>
<evidence type="ECO:0000256" key="4">
    <source>
        <dbReference type="ARBA" id="ARBA00013682"/>
    </source>
</evidence>
<reference evidence="10" key="1">
    <citation type="submission" date="2016-01" db="EMBL/GenBank/DDBJ databases">
        <authorList>
            <person name="Husnik F."/>
        </authorList>
    </citation>
    <scope>NUCLEOTIDE SEQUENCE [LARGE SCALE GENOMIC DNA]</scope>
</reference>
<dbReference type="InterPro" id="IPR004398">
    <property type="entry name" value="RNA_MeTrfase_RsmD"/>
</dbReference>
<evidence type="ECO:0000256" key="5">
    <source>
        <dbReference type="ARBA" id="ARBA00022603"/>
    </source>
</evidence>
<evidence type="ECO:0000256" key="3">
    <source>
        <dbReference type="ARBA" id="ARBA00012141"/>
    </source>
</evidence>
<dbReference type="OrthoDB" id="9803017at2"/>
<dbReference type="PANTHER" id="PTHR43542:SF1">
    <property type="entry name" value="METHYLTRANSFERASE"/>
    <property type="match status" value="1"/>
</dbReference>
<dbReference type="AlphaFoldDB" id="A0A143WST5"/>
<dbReference type="PROSITE" id="PS00092">
    <property type="entry name" value="N6_MTASE"/>
    <property type="match status" value="1"/>
</dbReference>
<dbReference type="GO" id="GO:0003676">
    <property type="term" value="F:nucleic acid binding"/>
    <property type="evidence" value="ECO:0007669"/>
    <property type="project" value="InterPro"/>
</dbReference>
<sequence>MIHNNIARLAGHIRIIGGRWRGRKLPVLDNPSLRPTTDRVRETLFNWLAPVIQGARCLDCFSGSGALGLEALSRAAASVTLLEQNRAVSTQLSRNLLVLQAQQAEVITTDSLLWLTKSNAVFDIVFIDPPFRHGMIISTVIALEQYRHLADGAWIYIETEIENSATRVPAYWKLHREKIAGQVAYQLYIRQITPDKKDNIRCYLT</sequence>
<comment type="catalytic activity">
    <reaction evidence="7 8">
        <text>guanosine(966) in 16S rRNA + S-adenosyl-L-methionine = N(2)-methylguanosine(966) in 16S rRNA + S-adenosyl-L-homocysteine + H(+)</text>
        <dbReference type="Rhea" id="RHEA:23548"/>
        <dbReference type="Rhea" id="RHEA-COMP:10211"/>
        <dbReference type="Rhea" id="RHEA-COMP:10212"/>
        <dbReference type="ChEBI" id="CHEBI:15378"/>
        <dbReference type="ChEBI" id="CHEBI:57856"/>
        <dbReference type="ChEBI" id="CHEBI:59789"/>
        <dbReference type="ChEBI" id="CHEBI:74269"/>
        <dbReference type="ChEBI" id="CHEBI:74481"/>
        <dbReference type="EC" id="2.1.1.171"/>
    </reaction>
</comment>
<comment type="function">
    <text evidence="1 8">Specifically methylates the guanine in position 966 of 16S rRNA in the assembled 30S particle.</text>
</comment>
<keyword evidence="10" id="KW-1185">Reference proteome</keyword>
<dbReference type="Proteomes" id="UP000095322">
    <property type="component" value="Chromosome I"/>
</dbReference>
<accession>A0A143WST5</accession>
<dbReference type="PIRSF" id="PIRSF004553">
    <property type="entry name" value="CHP00095"/>
    <property type="match status" value="1"/>
</dbReference>
<dbReference type="RefSeq" id="WP_067566076.1">
    <property type="nucleotide sequence ID" value="NZ_LN999833.1"/>
</dbReference>
<evidence type="ECO:0000256" key="6">
    <source>
        <dbReference type="ARBA" id="ARBA00022679"/>
    </source>
</evidence>
<dbReference type="NCBIfam" id="NF008157">
    <property type="entry name" value="PRK10909.1"/>
    <property type="match status" value="1"/>
</dbReference>
<dbReference type="NCBIfam" id="TIGR00095">
    <property type="entry name" value="16S rRNA (guanine(966)-N(2))-methyltransferase RsmD"/>
    <property type="match status" value="1"/>
</dbReference>